<proteinExistence type="predicted"/>
<gene>
    <name evidence="1" type="ORF">FH972_000787</name>
</gene>
<dbReference type="PROSITE" id="PS51257">
    <property type="entry name" value="PROKAR_LIPOPROTEIN"/>
    <property type="match status" value="1"/>
</dbReference>
<name>A0A5N6Q9T8_9ROSI</name>
<dbReference type="AlphaFoldDB" id="A0A5N6Q9T8"/>
<protein>
    <submittedName>
        <fullName evidence="1">Uncharacterized protein</fullName>
    </submittedName>
</protein>
<dbReference type="EMBL" id="CM017321">
    <property type="protein sequence ID" value="KAE7996038.1"/>
    <property type="molecule type" value="Genomic_DNA"/>
</dbReference>
<evidence type="ECO:0000313" key="2">
    <source>
        <dbReference type="Proteomes" id="UP000327013"/>
    </source>
</evidence>
<accession>A0A5N6Q9T8</accession>
<evidence type="ECO:0000313" key="1">
    <source>
        <dbReference type="EMBL" id="KAE7996038.1"/>
    </source>
</evidence>
<keyword evidence="2" id="KW-1185">Reference proteome</keyword>
<reference evidence="1 2" key="1">
    <citation type="submission" date="2019-06" db="EMBL/GenBank/DDBJ databases">
        <title>A chromosomal-level reference genome of Carpinus fangiana (Coryloideae, Betulaceae).</title>
        <authorList>
            <person name="Yang X."/>
            <person name="Wang Z."/>
            <person name="Zhang L."/>
            <person name="Hao G."/>
            <person name="Liu J."/>
            <person name="Yang Y."/>
        </authorList>
    </citation>
    <scope>NUCLEOTIDE SEQUENCE [LARGE SCALE GENOMIC DNA]</scope>
    <source>
        <strain evidence="1">Cfa_2016G</strain>
        <tissue evidence="1">Leaf</tissue>
    </source>
</reference>
<organism evidence="1 2">
    <name type="scientific">Carpinus fangiana</name>
    <dbReference type="NCBI Taxonomy" id="176857"/>
    <lineage>
        <taxon>Eukaryota</taxon>
        <taxon>Viridiplantae</taxon>
        <taxon>Streptophyta</taxon>
        <taxon>Embryophyta</taxon>
        <taxon>Tracheophyta</taxon>
        <taxon>Spermatophyta</taxon>
        <taxon>Magnoliopsida</taxon>
        <taxon>eudicotyledons</taxon>
        <taxon>Gunneridae</taxon>
        <taxon>Pentapetalae</taxon>
        <taxon>rosids</taxon>
        <taxon>fabids</taxon>
        <taxon>Fagales</taxon>
        <taxon>Betulaceae</taxon>
        <taxon>Carpinus</taxon>
    </lineage>
</organism>
<dbReference type="Proteomes" id="UP000327013">
    <property type="component" value="Chromosome 1"/>
</dbReference>
<sequence>MKNRRAYYLREIHGYPLHYTTLIAAILACALGKDLATMKSGTIPMSISRLCPVHLWHKTTFKASLGMTWPSTMVSTKAVHQAPAPSKAYHESRPAQLRFIQEVPNPAKLQQPIMVKRRSQTPHKSKPPRMTKILLRVLLTKCTNLISRSLNRGW</sequence>